<dbReference type="PANTHER" id="PTHR39576:SF2">
    <property type="entry name" value="ATTACHING AND EFFACING PROTEIN HOMOLOG-RELATED"/>
    <property type="match status" value="1"/>
</dbReference>
<evidence type="ECO:0000256" key="2">
    <source>
        <dbReference type="SAM" id="SignalP"/>
    </source>
</evidence>
<sequence length="961" mass="107305">MDSYIYHKSIRFSVLLYSLLLPMAPTTAFSEEEKPFENKAERGTWLNSGAANTTEKETAGEFAQNIQQVSNILTSSPSQLTDQAKSYALGKINDAISTETHQWLSRYGTARINFSLDRKGKWDNSAVDLLLPLYDNKTDWLFFTQLGYRHQDSRHTLNLGLGGRYFTPNWMYGFNTFFDNDMTGKNKRVGVGGEAWTDYVRLSANTYWRVTEWHQSIKSQDYEERPSNGFDLNSEFYLPAYPNLGGKLAYEQYYGDNVALFNRDTTQKNPSLARIGLNYTPIPLVTMGVDYKYGSGGKSETLFQANLNYRFGTPFSVQLSPSSVASLRTLAGSRYDLVERNNNIVLEYRKKPEFNITLPNPVKGFSGQTLQTNATVISEKPVKPVNWQVDPQFLKNKGVITPRGNQLDVVLPKYNTEADAINDYTLTASADSGDGRQKSAQMKITVEPFVVKDKSIKQSTEGPLVANGQSAYELAASITHGNPNNKPLQDQTLSNVRWYLKPENKNATLAWDKSGKTNDQGQLTATLTSTTPLDKNTQIFLAMDGMRDAKIGGGDGIIDFDNNIKFDEKIYQQPAGPLKGNGEDSYTFKIKVVNAQNEPFRKQDIPGFKWKIKDNKDEKDQVKLVAPENSMTDEEGYLVATLTSHYGFDDIIVEAEIPSSTGDPITLSSTPVKFEAIPQPAGILLKSAVTPGFKKEFPASEQERPHNVHDKLEVYLTRKLPDQTMASPLTTDAADSSEHIQFSVDNKRNAHVDEKTGKVTFPLATWGWSGSKNTPDHKATVTVNITDNTTEAKTIYTYQFNPKHYFYNPNITLKEVPLYKGDDTDNLNVFKTCDTLNSSSQDSPYPAGMEGNSKAFNDATSLYLNSLVNEFGSADPEGAFGIFNKAVHKSENIVVNASPTQTLNDYSRYYLLFVYQANAIKQTDLDDGQDDKPPYLPQMGDISGYLLCLKNQIPGNTKGIL</sequence>
<comment type="similarity">
    <text evidence="1">Belongs to the intimin/invasin family.</text>
</comment>
<dbReference type="InterPro" id="IPR024519">
    <property type="entry name" value="IAT_beta"/>
</dbReference>
<reference evidence="4" key="1">
    <citation type="submission" date="2020-09" db="EMBL/GenBank/DDBJ databases">
        <authorList>
            <person name="Palma L."/>
            <person name="Caballero P."/>
            <person name="Berry C."/>
            <person name="Del Valle E."/>
        </authorList>
    </citation>
    <scope>NUCLEOTIDE SEQUENCE</scope>
    <source>
        <strain evidence="4">M</strain>
    </source>
</reference>
<dbReference type="Proteomes" id="UP001193920">
    <property type="component" value="Unassembled WGS sequence"/>
</dbReference>
<dbReference type="InterPro" id="IPR051715">
    <property type="entry name" value="Intimin-Invasin_domain"/>
</dbReference>
<dbReference type="PRINTS" id="PR01369">
    <property type="entry name" value="INTIMIN"/>
</dbReference>
<dbReference type="Gene3D" id="2.60.40.10">
    <property type="entry name" value="Immunoglobulins"/>
    <property type="match status" value="1"/>
</dbReference>
<feature type="chain" id="PRO_5043341116" evidence="2">
    <location>
        <begin position="31"/>
        <end position="961"/>
    </location>
</feature>
<dbReference type="FunFam" id="2.40.160.160:FF:000001">
    <property type="entry name" value="Intimin-like inverse autotransporter SinH"/>
    <property type="match status" value="1"/>
</dbReference>
<gene>
    <name evidence="4" type="ORF">ID854_05545</name>
</gene>
<accession>A0AAW3YR21</accession>
<dbReference type="AlphaFoldDB" id="A0AAW3YR21"/>
<dbReference type="InterPro" id="IPR003535">
    <property type="entry name" value="Intimin/invasin_bac"/>
</dbReference>
<name>A0AAW3YR21_9GAMM</name>
<dbReference type="GO" id="GO:0009279">
    <property type="term" value="C:cell outer membrane"/>
    <property type="evidence" value="ECO:0007669"/>
    <property type="project" value="TreeGrafter"/>
</dbReference>
<dbReference type="EMBL" id="JACXBF010000127">
    <property type="protein sequence ID" value="MBD2799932.1"/>
    <property type="molecule type" value="Genomic_DNA"/>
</dbReference>
<dbReference type="Gene3D" id="2.40.160.160">
    <property type="entry name" value="Inverse autotransporter, beta-domain"/>
    <property type="match status" value="1"/>
</dbReference>
<organism evidence="4">
    <name type="scientific">Xenorhabdus szentirmaii</name>
    <dbReference type="NCBI Taxonomy" id="290112"/>
    <lineage>
        <taxon>Bacteria</taxon>
        <taxon>Pseudomonadati</taxon>
        <taxon>Pseudomonadota</taxon>
        <taxon>Gammaproteobacteria</taxon>
        <taxon>Enterobacterales</taxon>
        <taxon>Morganellaceae</taxon>
        <taxon>Xenorhabdus</taxon>
    </lineage>
</organism>
<feature type="signal peptide" evidence="2">
    <location>
        <begin position="1"/>
        <end position="30"/>
    </location>
</feature>
<dbReference type="InterPro" id="IPR013783">
    <property type="entry name" value="Ig-like_fold"/>
</dbReference>
<protein>
    <submittedName>
        <fullName evidence="4">Inverse autotransporter beta domain-containing protein</fullName>
    </submittedName>
</protein>
<dbReference type="InterPro" id="IPR038177">
    <property type="entry name" value="IAT_beta_sf"/>
</dbReference>
<proteinExistence type="inferred from homology"/>
<evidence type="ECO:0000256" key="1">
    <source>
        <dbReference type="ARBA" id="ARBA00010116"/>
    </source>
</evidence>
<dbReference type="PANTHER" id="PTHR39576">
    <property type="entry name" value="ATTACHING AND EFFACING PROTEIN HOMOLOG-RELATED-RELATED"/>
    <property type="match status" value="1"/>
</dbReference>
<dbReference type="GO" id="GO:0007155">
    <property type="term" value="P:cell adhesion"/>
    <property type="evidence" value="ECO:0007669"/>
    <property type="project" value="InterPro"/>
</dbReference>
<comment type="caution">
    <text evidence="4">The sequence shown here is derived from an EMBL/GenBank/DDBJ whole genome shotgun (WGS) entry which is preliminary data.</text>
</comment>
<dbReference type="RefSeq" id="WP_323868593.1">
    <property type="nucleotide sequence ID" value="NZ_JACXBF010000127.1"/>
</dbReference>
<reference evidence="4" key="2">
    <citation type="journal article" date="2024" name="Toxins">
        <title>Genome Sequence Analysis of Native Xenorhabdus Strains Isolated from Entomopathogenic Nematodes in Argentina.</title>
        <authorList>
            <person name="Palma L."/>
            <person name="Frizzo L."/>
            <person name="Kaiser S."/>
            <person name="Berry C."/>
            <person name="Caballero P."/>
            <person name="Bode H.B."/>
            <person name="Del Valle E.E."/>
        </authorList>
    </citation>
    <scope>NUCLEOTIDE SEQUENCE</scope>
    <source>
        <strain evidence="4">M</strain>
    </source>
</reference>
<keyword evidence="2" id="KW-0732">Signal</keyword>
<dbReference type="Pfam" id="PF11924">
    <property type="entry name" value="IAT_beta"/>
    <property type="match status" value="1"/>
</dbReference>
<evidence type="ECO:0000259" key="3">
    <source>
        <dbReference type="Pfam" id="PF11924"/>
    </source>
</evidence>
<evidence type="ECO:0000313" key="4">
    <source>
        <dbReference type="EMBL" id="MBD2799932.1"/>
    </source>
</evidence>
<feature type="domain" description="Inverse autotransporter beta-domain" evidence="3">
    <location>
        <begin position="68"/>
        <end position="342"/>
    </location>
</feature>